<accession>A0A8S9U3R1</accession>
<dbReference type="Proteomes" id="UP000704712">
    <property type="component" value="Unassembled WGS sequence"/>
</dbReference>
<proteinExistence type="predicted"/>
<comment type="caution">
    <text evidence="2">The sequence shown here is derived from an EMBL/GenBank/DDBJ whole genome shotgun (WGS) entry which is preliminary data.</text>
</comment>
<gene>
    <name evidence="2" type="ORF">GN958_ATG15091</name>
</gene>
<organism evidence="2 3">
    <name type="scientific">Phytophthora infestans</name>
    <name type="common">Potato late blight agent</name>
    <name type="synonym">Botrytis infestans</name>
    <dbReference type="NCBI Taxonomy" id="4787"/>
    <lineage>
        <taxon>Eukaryota</taxon>
        <taxon>Sar</taxon>
        <taxon>Stramenopiles</taxon>
        <taxon>Oomycota</taxon>
        <taxon>Peronosporomycetes</taxon>
        <taxon>Peronosporales</taxon>
        <taxon>Peronosporaceae</taxon>
        <taxon>Phytophthora</taxon>
    </lineage>
</organism>
<dbReference type="AlphaFoldDB" id="A0A8S9U3R1"/>
<evidence type="ECO:0000313" key="2">
    <source>
        <dbReference type="EMBL" id="KAF4135725.1"/>
    </source>
</evidence>
<feature type="region of interest" description="Disordered" evidence="1">
    <location>
        <begin position="43"/>
        <end position="70"/>
    </location>
</feature>
<reference evidence="2" key="1">
    <citation type="submission" date="2020-03" db="EMBL/GenBank/DDBJ databases">
        <title>Hybrid Assembly of Korean Phytophthora infestans isolates.</title>
        <authorList>
            <person name="Prokchorchik M."/>
            <person name="Lee Y."/>
            <person name="Seo J."/>
            <person name="Cho J.-H."/>
            <person name="Park Y.-E."/>
            <person name="Jang D.-C."/>
            <person name="Im J.-S."/>
            <person name="Choi J.-G."/>
            <person name="Park H.-J."/>
            <person name="Lee G.-B."/>
            <person name="Lee Y.-G."/>
            <person name="Hong S.-Y."/>
            <person name="Cho K."/>
            <person name="Sohn K.H."/>
        </authorList>
    </citation>
    <scope>NUCLEOTIDE SEQUENCE</scope>
    <source>
        <strain evidence="2">KR_2_A2</strain>
    </source>
</reference>
<protein>
    <submittedName>
        <fullName evidence="2">Uncharacterized protein</fullName>
    </submittedName>
</protein>
<sequence length="70" mass="8570">MEERRGIKRSFQFPLLEDNNNDSNGWYSWLKLKLDTNGLRRDFHQKEELPPSKKEESNKYREHVLKRKHA</sequence>
<dbReference type="EMBL" id="JAACNO010002064">
    <property type="protein sequence ID" value="KAF4135725.1"/>
    <property type="molecule type" value="Genomic_DNA"/>
</dbReference>
<evidence type="ECO:0000313" key="3">
    <source>
        <dbReference type="Proteomes" id="UP000704712"/>
    </source>
</evidence>
<feature type="compositionally biased region" description="Basic and acidic residues" evidence="1">
    <location>
        <begin position="43"/>
        <end position="63"/>
    </location>
</feature>
<name>A0A8S9U3R1_PHYIN</name>
<evidence type="ECO:0000256" key="1">
    <source>
        <dbReference type="SAM" id="MobiDB-lite"/>
    </source>
</evidence>